<name>X0XV12_9ZZZZ</name>
<gene>
    <name evidence="1" type="ORF">S01H1_63877</name>
</gene>
<reference evidence="1" key="1">
    <citation type="journal article" date="2014" name="Front. Microbiol.">
        <title>High frequency of phylogenetically diverse reductive dehalogenase-homologous genes in deep subseafloor sedimentary metagenomes.</title>
        <authorList>
            <person name="Kawai M."/>
            <person name="Futagami T."/>
            <person name="Toyoda A."/>
            <person name="Takaki Y."/>
            <person name="Nishi S."/>
            <person name="Hori S."/>
            <person name="Arai W."/>
            <person name="Tsubouchi T."/>
            <person name="Morono Y."/>
            <person name="Uchiyama I."/>
            <person name="Ito T."/>
            <person name="Fujiyama A."/>
            <person name="Inagaki F."/>
            <person name="Takami H."/>
        </authorList>
    </citation>
    <scope>NUCLEOTIDE SEQUENCE</scope>
    <source>
        <strain evidence="1">Expedition CK06-06</strain>
    </source>
</reference>
<accession>X0XV12</accession>
<evidence type="ECO:0000313" key="1">
    <source>
        <dbReference type="EMBL" id="GAG39082.1"/>
    </source>
</evidence>
<dbReference type="AlphaFoldDB" id="X0XV12"/>
<sequence length="35" mass="3806">MAPNRALADKARPRSPTMLREMLMPAIPPIASLTS</sequence>
<protein>
    <submittedName>
        <fullName evidence="1">Uncharacterized protein</fullName>
    </submittedName>
</protein>
<proteinExistence type="predicted"/>
<dbReference type="EMBL" id="BARS01042066">
    <property type="protein sequence ID" value="GAG39082.1"/>
    <property type="molecule type" value="Genomic_DNA"/>
</dbReference>
<feature type="non-terminal residue" evidence="1">
    <location>
        <position position="35"/>
    </location>
</feature>
<comment type="caution">
    <text evidence="1">The sequence shown here is derived from an EMBL/GenBank/DDBJ whole genome shotgun (WGS) entry which is preliminary data.</text>
</comment>
<organism evidence="1">
    <name type="scientific">marine sediment metagenome</name>
    <dbReference type="NCBI Taxonomy" id="412755"/>
    <lineage>
        <taxon>unclassified sequences</taxon>
        <taxon>metagenomes</taxon>
        <taxon>ecological metagenomes</taxon>
    </lineage>
</organism>